<reference evidence="1" key="1">
    <citation type="submission" date="2023-05" db="EMBL/GenBank/DDBJ databases">
        <authorList>
            <consortium name="ELIXIR-Norway"/>
        </authorList>
    </citation>
    <scope>NUCLEOTIDE SEQUENCE</scope>
</reference>
<protein>
    <submittedName>
        <fullName evidence="1">Uncharacterized protein</fullName>
    </submittedName>
</protein>
<dbReference type="EMBL" id="OX596093">
    <property type="protein sequence ID" value="CAI9714094.1"/>
    <property type="molecule type" value="Genomic_DNA"/>
</dbReference>
<evidence type="ECO:0000313" key="1">
    <source>
        <dbReference type="EMBL" id="CAI9714094.1"/>
    </source>
</evidence>
<sequence length="101" mass="9528">MGQVVAAAAARVSQVPAGRARAGVRGCAAGTVGRGGGLGPSGGAGHAAGGCTTPHCPARPRGRSSEPGAGPPQGARAQVAQRPVEPQGPGAAALGRSFGDR</sequence>
<organism evidence="1 2">
    <name type="scientific">Rangifer tarandus platyrhynchus</name>
    <name type="common">Svalbard reindeer</name>
    <dbReference type="NCBI Taxonomy" id="3082113"/>
    <lineage>
        <taxon>Eukaryota</taxon>
        <taxon>Metazoa</taxon>
        <taxon>Chordata</taxon>
        <taxon>Craniata</taxon>
        <taxon>Vertebrata</taxon>
        <taxon>Euteleostomi</taxon>
        <taxon>Mammalia</taxon>
        <taxon>Eutheria</taxon>
        <taxon>Laurasiatheria</taxon>
        <taxon>Artiodactyla</taxon>
        <taxon>Ruminantia</taxon>
        <taxon>Pecora</taxon>
        <taxon>Cervidae</taxon>
        <taxon>Odocoileinae</taxon>
        <taxon>Rangifer</taxon>
    </lineage>
</organism>
<name>A0ACB0FLY3_RANTA</name>
<accession>A0ACB0FLY3</accession>
<gene>
    <name evidence="1" type="ORF">MRATA1EN3_LOCUS25307</name>
</gene>
<proteinExistence type="predicted"/>
<dbReference type="Proteomes" id="UP001162501">
    <property type="component" value="Chromosome 9"/>
</dbReference>
<evidence type="ECO:0000313" key="2">
    <source>
        <dbReference type="Proteomes" id="UP001162501"/>
    </source>
</evidence>